<name>A0A1H9JV61_9GAMM</name>
<dbReference type="InterPro" id="IPR000297">
    <property type="entry name" value="PPIase_PpiC"/>
</dbReference>
<keyword evidence="4 5" id="KW-0697">Rotamase</keyword>
<evidence type="ECO:0000256" key="4">
    <source>
        <dbReference type="ARBA" id="ARBA00023110"/>
    </source>
</evidence>
<dbReference type="EMBL" id="FOFS01000012">
    <property type="protein sequence ID" value="SEQ90692.1"/>
    <property type="molecule type" value="Genomic_DNA"/>
</dbReference>
<dbReference type="InterPro" id="IPR046357">
    <property type="entry name" value="PPIase_dom_sf"/>
</dbReference>
<dbReference type="OrthoDB" id="196786at2"/>
<protein>
    <recommendedName>
        <fullName evidence="3">peptidylprolyl isomerase</fullName>
        <ecNumber evidence="3">5.2.1.8</ecNumber>
    </recommendedName>
</protein>
<sequence length="290" mass="32533">MTARVRLGALISRSLREPLLQFLLAGAALLLAQHFIAPALSGTQSPATLIELPAAQLDSLRASYREAYGREPDVQQLRELAQRWVDDEILYREALALGLDRGDPIVRRELQQKMRFLLEDSTPLPEPSEAELAQYLQTHAQRYAQPPRYRFEQVYVSRERSAEGDVAARAARLQARLQTRPENPRGLGDPLPFTAPQNAQTASEIRRQYGSAVAQALETLPPGQWSAPVASGLGLHLLRLIAREPGRDATLDEVRARLRVDCRQAQREAANRKTLEALRQRYRVQLAPIS</sequence>
<keyword evidence="9" id="KW-1185">Reference proteome</keyword>
<comment type="catalytic activity">
    <reaction evidence="1">
        <text>[protein]-peptidylproline (omega=180) = [protein]-peptidylproline (omega=0)</text>
        <dbReference type="Rhea" id="RHEA:16237"/>
        <dbReference type="Rhea" id="RHEA-COMP:10747"/>
        <dbReference type="Rhea" id="RHEA-COMP:10748"/>
        <dbReference type="ChEBI" id="CHEBI:83833"/>
        <dbReference type="ChEBI" id="CHEBI:83834"/>
        <dbReference type="EC" id="5.2.1.8"/>
    </reaction>
</comment>
<evidence type="ECO:0000256" key="2">
    <source>
        <dbReference type="ARBA" id="ARBA00007656"/>
    </source>
</evidence>
<dbReference type="STRING" id="489703.SAMN04488038_11285"/>
<dbReference type="Pfam" id="PF13145">
    <property type="entry name" value="Rotamase_2"/>
    <property type="match status" value="1"/>
</dbReference>
<evidence type="ECO:0000256" key="1">
    <source>
        <dbReference type="ARBA" id="ARBA00000971"/>
    </source>
</evidence>
<organism evidence="8 9">
    <name type="scientific">Solimonas aquatica</name>
    <dbReference type="NCBI Taxonomy" id="489703"/>
    <lineage>
        <taxon>Bacteria</taxon>
        <taxon>Pseudomonadati</taxon>
        <taxon>Pseudomonadota</taxon>
        <taxon>Gammaproteobacteria</taxon>
        <taxon>Nevskiales</taxon>
        <taxon>Nevskiaceae</taxon>
        <taxon>Solimonas</taxon>
    </lineage>
</organism>
<feature type="domain" description="PpiC" evidence="7">
    <location>
        <begin position="127"/>
        <end position="242"/>
    </location>
</feature>
<accession>A0A1H9JV61</accession>
<dbReference type="Gene3D" id="1.10.4030.10">
    <property type="entry name" value="Porin chaperone SurA, peptide-binding domain"/>
    <property type="match status" value="1"/>
</dbReference>
<dbReference type="RefSeq" id="WP_093288041.1">
    <property type="nucleotide sequence ID" value="NZ_FOFS01000012.1"/>
</dbReference>
<evidence type="ECO:0000313" key="8">
    <source>
        <dbReference type="EMBL" id="SEQ90692.1"/>
    </source>
</evidence>
<evidence type="ECO:0000256" key="6">
    <source>
        <dbReference type="SAM" id="MobiDB-lite"/>
    </source>
</evidence>
<feature type="region of interest" description="Disordered" evidence="6">
    <location>
        <begin position="179"/>
        <end position="198"/>
    </location>
</feature>
<dbReference type="GO" id="GO:0003755">
    <property type="term" value="F:peptidyl-prolyl cis-trans isomerase activity"/>
    <property type="evidence" value="ECO:0007669"/>
    <property type="project" value="UniProtKB-KW"/>
</dbReference>
<reference evidence="8 9" key="1">
    <citation type="submission" date="2016-10" db="EMBL/GenBank/DDBJ databases">
        <authorList>
            <person name="de Groot N.N."/>
        </authorList>
    </citation>
    <scope>NUCLEOTIDE SEQUENCE [LARGE SCALE GENOMIC DNA]</scope>
    <source>
        <strain evidence="8 9">DSM 25927</strain>
    </source>
</reference>
<proteinExistence type="inferred from homology"/>
<dbReference type="Proteomes" id="UP000199233">
    <property type="component" value="Unassembled WGS sequence"/>
</dbReference>
<comment type="similarity">
    <text evidence="2">Belongs to the PpiC/parvulin rotamase family.</text>
</comment>
<dbReference type="InterPro" id="IPR050245">
    <property type="entry name" value="PrsA_foldase"/>
</dbReference>
<dbReference type="PANTHER" id="PTHR47245:SF2">
    <property type="entry name" value="PEPTIDYL-PROLYL CIS-TRANS ISOMERASE HP_0175-RELATED"/>
    <property type="match status" value="1"/>
</dbReference>
<evidence type="ECO:0000256" key="5">
    <source>
        <dbReference type="PROSITE-ProRule" id="PRU00278"/>
    </source>
</evidence>
<dbReference type="Gene3D" id="3.10.50.40">
    <property type="match status" value="1"/>
</dbReference>
<dbReference type="AlphaFoldDB" id="A0A1H9JV61"/>
<evidence type="ECO:0000256" key="3">
    <source>
        <dbReference type="ARBA" id="ARBA00013194"/>
    </source>
</evidence>
<evidence type="ECO:0000259" key="7">
    <source>
        <dbReference type="PROSITE" id="PS50198"/>
    </source>
</evidence>
<dbReference type="PROSITE" id="PS50198">
    <property type="entry name" value="PPIC_PPIASE_2"/>
    <property type="match status" value="1"/>
</dbReference>
<gene>
    <name evidence="8" type="ORF">SAMN04488038_11285</name>
</gene>
<dbReference type="PANTHER" id="PTHR47245">
    <property type="entry name" value="PEPTIDYLPROLYL ISOMERASE"/>
    <property type="match status" value="1"/>
</dbReference>
<dbReference type="EC" id="5.2.1.8" evidence="3"/>
<evidence type="ECO:0000313" key="9">
    <source>
        <dbReference type="Proteomes" id="UP000199233"/>
    </source>
</evidence>
<keyword evidence="5" id="KW-0413">Isomerase</keyword>